<keyword evidence="2" id="KW-1185">Reference proteome</keyword>
<sequence>LDQIRNLLNFGENLEEVIKELVRTEAKELRRECAQKVKGYKHSYLLKFKKN</sequence>
<reference evidence="1 2" key="2">
    <citation type="journal article" date="2018" name="New Phytol.">
        <title>High intraspecific genome diversity in the model arbuscular mycorrhizal symbiont Rhizophagus irregularis.</title>
        <authorList>
            <person name="Chen E.C.H."/>
            <person name="Morin E."/>
            <person name="Beaudet D."/>
            <person name="Noel J."/>
            <person name="Yildirir G."/>
            <person name="Ndikumana S."/>
            <person name="Charron P."/>
            <person name="St-Onge C."/>
            <person name="Giorgi J."/>
            <person name="Kruger M."/>
            <person name="Marton T."/>
            <person name="Ropars J."/>
            <person name="Grigoriev I.V."/>
            <person name="Hainaut M."/>
            <person name="Henrissat B."/>
            <person name="Roux C."/>
            <person name="Martin F."/>
            <person name="Corradi N."/>
        </authorList>
    </citation>
    <scope>NUCLEOTIDE SEQUENCE [LARGE SCALE GENOMIC DNA]</scope>
    <source>
        <strain evidence="1 2">DAOM 197198</strain>
    </source>
</reference>
<organism evidence="1 2">
    <name type="scientific">Rhizophagus irregularis (strain DAOM 181602 / DAOM 197198 / MUCL 43194)</name>
    <name type="common">Arbuscular mycorrhizal fungus</name>
    <name type="synonym">Glomus intraradices</name>
    <dbReference type="NCBI Taxonomy" id="747089"/>
    <lineage>
        <taxon>Eukaryota</taxon>
        <taxon>Fungi</taxon>
        <taxon>Fungi incertae sedis</taxon>
        <taxon>Mucoromycota</taxon>
        <taxon>Glomeromycotina</taxon>
        <taxon>Glomeromycetes</taxon>
        <taxon>Glomerales</taxon>
        <taxon>Glomeraceae</taxon>
        <taxon>Rhizophagus</taxon>
    </lineage>
</organism>
<gene>
    <name evidence="1" type="ORF">GLOIN_2v1493952</name>
</gene>
<proteinExistence type="predicted"/>
<dbReference type="EMBL" id="AUPC02000003">
    <property type="protein sequence ID" value="POG82822.1"/>
    <property type="molecule type" value="Genomic_DNA"/>
</dbReference>
<feature type="non-terminal residue" evidence="1">
    <location>
        <position position="1"/>
    </location>
</feature>
<accession>A0A2P4QYZ6</accession>
<evidence type="ECO:0000313" key="2">
    <source>
        <dbReference type="Proteomes" id="UP000018888"/>
    </source>
</evidence>
<name>A0A2P4QYZ6_RHIID</name>
<evidence type="ECO:0000313" key="1">
    <source>
        <dbReference type="EMBL" id="POG82822.1"/>
    </source>
</evidence>
<reference evidence="1 2" key="1">
    <citation type="journal article" date="2013" name="Proc. Natl. Acad. Sci. U.S.A.">
        <title>Genome of an arbuscular mycorrhizal fungus provides insight into the oldest plant symbiosis.</title>
        <authorList>
            <person name="Tisserant E."/>
            <person name="Malbreil M."/>
            <person name="Kuo A."/>
            <person name="Kohler A."/>
            <person name="Symeonidi A."/>
            <person name="Balestrini R."/>
            <person name="Charron P."/>
            <person name="Duensing N."/>
            <person name="Frei Dit Frey N."/>
            <person name="Gianinazzi-Pearson V."/>
            <person name="Gilbert L.B."/>
            <person name="Handa Y."/>
            <person name="Herr J.R."/>
            <person name="Hijri M."/>
            <person name="Koul R."/>
            <person name="Kawaguchi M."/>
            <person name="Krajinski F."/>
            <person name="Lammers P.J."/>
            <person name="Masclaux F.G."/>
            <person name="Murat C."/>
            <person name="Morin E."/>
            <person name="Ndikumana S."/>
            <person name="Pagni M."/>
            <person name="Petitpierre D."/>
            <person name="Requena N."/>
            <person name="Rosikiewicz P."/>
            <person name="Riley R."/>
            <person name="Saito K."/>
            <person name="San Clemente H."/>
            <person name="Shapiro H."/>
            <person name="van Tuinen D."/>
            <person name="Becard G."/>
            <person name="Bonfante P."/>
            <person name="Paszkowski U."/>
            <person name="Shachar-Hill Y.Y."/>
            <person name="Tuskan G.A."/>
            <person name="Young P.W."/>
            <person name="Sanders I.R."/>
            <person name="Henrissat B."/>
            <person name="Rensing S.A."/>
            <person name="Grigoriev I.V."/>
            <person name="Corradi N."/>
            <person name="Roux C."/>
            <person name="Martin F."/>
        </authorList>
    </citation>
    <scope>NUCLEOTIDE SEQUENCE [LARGE SCALE GENOMIC DNA]</scope>
    <source>
        <strain evidence="1 2">DAOM 197198</strain>
    </source>
</reference>
<comment type="caution">
    <text evidence="1">The sequence shown here is derived from an EMBL/GenBank/DDBJ whole genome shotgun (WGS) entry which is preliminary data.</text>
</comment>
<dbReference type="AlphaFoldDB" id="A0A2P4QYZ6"/>
<dbReference type="Proteomes" id="UP000018888">
    <property type="component" value="Unassembled WGS sequence"/>
</dbReference>
<protein>
    <submittedName>
        <fullName evidence="1">Uncharacterized protein</fullName>
    </submittedName>
</protein>